<dbReference type="AlphaFoldDB" id="A0A147EP75"/>
<dbReference type="Gene3D" id="3.40.50.300">
    <property type="entry name" value="P-loop containing nucleotide triphosphate hydrolases"/>
    <property type="match status" value="1"/>
</dbReference>
<dbReference type="PANTHER" id="PTHR43776:SF7">
    <property type="entry name" value="D,D-DIPEPTIDE TRANSPORT ATP-BINDING PROTEIN DDPF-RELATED"/>
    <property type="match status" value="1"/>
</dbReference>
<dbReference type="SMART" id="SM00382">
    <property type="entry name" value="AAA"/>
    <property type="match status" value="1"/>
</dbReference>
<comment type="caution">
    <text evidence="6">The sequence shown here is derived from an EMBL/GenBank/DDBJ whole genome shotgun (WGS) entry which is preliminary data.</text>
</comment>
<feature type="domain" description="ABC transporter" evidence="5">
    <location>
        <begin position="20"/>
        <end position="260"/>
    </location>
</feature>
<comment type="similarity">
    <text evidence="1">Belongs to the ABC transporter superfamily.</text>
</comment>
<dbReference type="InterPro" id="IPR017871">
    <property type="entry name" value="ABC_transporter-like_CS"/>
</dbReference>
<dbReference type="EMBL" id="LDRK01000024">
    <property type="protein sequence ID" value="KTR86341.1"/>
    <property type="molecule type" value="Genomic_DNA"/>
</dbReference>
<dbReference type="Pfam" id="PF00005">
    <property type="entry name" value="ABC_tran"/>
    <property type="match status" value="1"/>
</dbReference>
<dbReference type="PATRIC" id="fig|1079994.3.peg.1144"/>
<dbReference type="PANTHER" id="PTHR43776">
    <property type="entry name" value="TRANSPORT ATP-BINDING PROTEIN"/>
    <property type="match status" value="1"/>
</dbReference>
<proteinExistence type="inferred from homology"/>
<dbReference type="InterPro" id="IPR003593">
    <property type="entry name" value="AAA+_ATPase"/>
</dbReference>
<gene>
    <name evidence="6" type="ORF">NS354_05290</name>
</gene>
<accession>A0A147EP75</accession>
<organism evidence="6 7">
    <name type="scientific">Leucobacter chromiiresistens</name>
    <dbReference type="NCBI Taxonomy" id="1079994"/>
    <lineage>
        <taxon>Bacteria</taxon>
        <taxon>Bacillati</taxon>
        <taxon>Actinomycetota</taxon>
        <taxon>Actinomycetes</taxon>
        <taxon>Micrococcales</taxon>
        <taxon>Microbacteriaceae</taxon>
        <taxon>Leucobacter</taxon>
    </lineage>
</organism>
<evidence type="ECO:0000313" key="6">
    <source>
        <dbReference type="EMBL" id="KTR86341.1"/>
    </source>
</evidence>
<dbReference type="SUPFAM" id="SSF52540">
    <property type="entry name" value="P-loop containing nucleoside triphosphate hydrolases"/>
    <property type="match status" value="1"/>
</dbReference>
<dbReference type="PROSITE" id="PS50893">
    <property type="entry name" value="ABC_TRANSPORTER_2"/>
    <property type="match status" value="1"/>
</dbReference>
<dbReference type="GO" id="GO:0016887">
    <property type="term" value="F:ATP hydrolysis activity"/>
    <property type="evidence" value="ECO:0007669"/>
    <property type="project" value="InterPro"/>
</dbReference>
<evidence type="ECO:0000256" key="1">
    <source>
        <dbReference type="ARBA" id="ARBA00005417"/>
    </source>
</evidence>
<keyword evidence="3" id="KW-0547">Nucleotide-binding</keyword>
<evidence type="ECO:0000313" key="7">
    <source>
        <dbReference type="Proteomes" id="UP000070810"/>
    </source>
</evidence>
<keyword evidence="2" id="KW-0813">Transport</keyword>
<evidence type="ECO:0000256" key="2">
    <source>
        <dbReference type="ARBA" id="ARBA00022448"/>
    </source>
</evidence>
<dbReference type="OrthoDB" id="3677453at2"/>
<dbReference type="InterPro" id="IPR027417">
    <property type="entry name" value="P-loop_NTPase"/>
</dbReference>
<evidence type="ECO:0000256" key="4">
    <source>
        <dbReference type="ARBA" id="ARBA00022840"/>
    </source>
</evidence>
<evidence type="ECO:0000256" key="3">
    <source>
        <dbReference type="ARBA" id="ARBA00022741"/>
    </source>
</evidence>
<keyword evidence="4 6" id="KW-0067">ATP-binding</keyword>
<dbReference type="GO" id="GO:0005524">
    <property type="term" value="F:ATP binding"/>
    <property type="evidence" value="ECO:0007669"/>
    <property type="project" value="UniProtKB-KW"/>
</dbReference>
<sequence length="273" mass="29884">MIRRKTAMHEGDRSAPLLDVEGLNVHLGHGSQRTRILNDVSFSVAPGTTLGIVGESGSGKSTLAKTIVGIHAPHSGAIRFRGEDIGHRSGRRRRGIMREVQMIPQDPYSSLDPRRTIAQTLAEAIDPARVRVGRHRERVDELLALVQLDRDAAARYPREFSGGQRQRIAIARALAVDPELVIADEITSALDLSTQAEVLKLFADLKKRLGITVLFVSHNLAVVQEVSDSVLVLLHGETVEHRSAEEIFRDPRAPYTRLLLDSVPGGPGFSLDA</sequence>
<dbReference type="InterPro" id="IPR050319">
    <property type="entry name" value="ABC_transp_ATP-bind"/>
</dbReference>
<reference evidence="6 7" key="1">
    <citation type="journal article" date="2016" name="Front. Microbiol.">
        <title>Genomic Resource of Rice Seed Associated Bacteria.</title>
        <authorList>
            <person name="Midha S."/>
            <person name="Bansal K."/>
            <person name="Sharma S."/>
            <person name="Kumar N."/>
            <person name="Patil P.P."/>
            <person name="Chaudhry V."/>
            <person name="Patil P.B."/>
        </authorList>
    </citation>
    <scope>NUCLEOTIDE SEQUENCE [LARGE SCALE GENOMIC DNA]</scope>
    <source>
        <strain evidence="6 7">NS354</strain>
    </source>
</reference>
<dbReference type="CDD" id="cd03257">
    <property type="entry name" value="ABC_NikE_OppD_transporters"/>
    <property type="match status" value="1"/>
</dbReference>
<keyword evidence="7" id="KW-1185">Reference proteome</keyword>
<protein>
    <submittedName>
        <fullName evidence="6">ABC transporter ATP-binding protein</fullName>
    </submittedName>
</protein>
<dbReference type="Proteomes" id="UP000070810">
    <property type="component" value="Unassembled WGS sequence"/>
</dbReference>
<evidence type="ECO:0000259" key="5">
    <source>
        <dbReference type="PROSITE" id="PS50893"/>
    </source>
</evidence>
<dbReference type="PROSITE" id="PS00211">
    <property type="entry name" value="ABC_TRANSPORTER_1"/>
    <property type="match status" value="1"/>
</dbReference>
<dbReference type="InterPro" id="IPR003439">
    <property type="entry name" value="ABC_transporter-like_ATP-bd"/>
</dbReference>
<name>A0A147EP75_9MICO</name>
<dbReference type="GO" id="GO:0055085">
    <property type="term" value="P:transmembrane transport"/>
    <property type="evidence" value="ECO:0007669"/>
    <property type="project" value="UniProtKB-ARBA"/>
</dbReference>